<evidence type="ECO:0000256" key="1">
    <source>
        <dbReference type="SAM" id="MobiDB-lite"/>
    </source>
</evidence>
<evidence type="ECO:0000313" key="3">
    <source>
        <dbReference type="Proteomes" id="UP000267029"/>
    </source>
</evidence>
<feature type="region of interest" description="Disordered" evidence="1">
    <location>
        <begin position="179"/>
        <end position="206"/>
    </location>
</feature>
<evidence type="ECO:0000313" key="2">
    <source>
        <dbReference type="EMBL" id="VDD79186.1"/>
    </source>
</evidence>
<organism evidence="4">
    <name type="scientific">Mesocestoides corti</name>
    <name type="common">Flatworm</name>
    <dbReference type="NCBI Taxonomy" id="53468"/>
    <lineage>
        <taxon>Eukaryota</taxon>
        <taxon>Metazoa</taxon>
        <taxon>Spiralia</taxon>
        <taxon>Lophotrochozoa</taxon>
        <taxon>Platyhelminthes</taxon>
        <taxon>Cestoda</taxon>
        <taxon>Eucestoda</taxon>
        <taxon>Cyclophyllidea</taxon>
        <taxon>Mesocestoididae</taxon>
        <taxon>Mesocestoides</taxon>
    </lineage>
</organism>
<evidence type="ECO:0000313" key="4">
    <source>
        <dbReference type="WBParaSite" id="MCU_000110-RA"/>
    </source>
</evidence>
<feature type="compositionally biased region" description="Polar residues" evidence="1">
    <location>
        <begin position="575"/>
        <end position="607"/>
    </location>
</feature>
<dbReference type="WBParaSite" id="MCU_000110-RA">
    <property type="protein sequence ID" value="MCU_000110-RA"/>
    <property type="gene ID" value="MCU_000110"/>
</dbReference>
<accession>A0A0R3UE14</accession>
<feature type="region of interest" description="Disordered" evidence="1">
    <location>
        <begin position="1"/>
        <end position="32"/>
    </location>
</feature>
<feature type="region of interest" description="Disordered" evidence="1">
    <location>
        <begin position="365"/>
        <end position="406"/>
    </location>
</feature>
<keyword evidence="3" id="KW-1185">Reference proteome</keyword>
<dbReference type="AlphaFoldDB" id="A0A0R3UE14"/>
<feature type="region of interest" description="Disordered" evidence="1">
    <location>
        <begin position="462"/>
        <end position="497"/>
    </location>
</feature>
<gene>
    <name evidence="2" type="ORF">MCOS_LOCUS5189</name>
</gene>
<feature type="region of interest" description="Disordered" evidence="1">
    <location>
        <begin position="575"/>
        <end position="623"/>
    </location>
</feature>
<name>A0A0R3UE14_MESCO</name>
<dbReference type="EMBL" id="UXSR01005183">
    <property type="protein sequence ID" value="VDD79186.1"/>
    <property type="molecule type" value="Genomic_DNA"/>
</dbReference>
<feature type="region of interest" description="Disordered" evidence="1">
    <location>
        <begin position="309"/>
        <end position="335"/>
    </location>
</feature>
<reference evidence="4" key="2">
    <citation type="submission" date="2019-11" db="UniProtKB">
        <authorList>
            <consortium name="WormBaseParasite"/>
        </authorList>
    </citation>
    <scope>IDENTIFICATION</scope>
</reference>
<feature type="compositionally biased region" description="Low complexity" evidence="1">
    <location>
        <begin position="188"/>
        <end position="200"/>
    </location>
</feature>
<reference evidence="2 3" key="1">
    <citation type="submission" date="2018-10" db="EMBL/GenBank/DDBJ databases">
        <authorList>
            <consortium name="Pathogen Informatics"/>
        </authorList>
    </citation>
    <scope>NUCLEOTIDE SEQUENCE [LARGE SCALE GENOMIC DNA]</scope>
</reference>
<dbReference type="Proteomes" id="UP000267029">
    <property type="component" value="Unassembled WGS sequence"/>
</dbReference>
<sequence>MKHSAVFHGLVKKPPPGATSQQLNQGEMGLGENELEQTQAKEVNVPPTGKGLARNKKEPEDDEEFLESIRRNVVLRLLDQLKPNEAGEMATTTGDLKEGRHAKWRALWSRLANVGNQLREEGNKQIRWLLGRGRQMFQALNTFGVSKAKRFSNNEETIRGNETGELLGVRDDAVIKDSGGILDGQDGNGSSKKSWGSDSGPHIRVPFPETERKIRSILTEPKVTNRIIDVSLQNREDFRGSEFRLSDQLINASTIDKIEWVPGSETLIDKTLPQKTKDFVIQPENDSNEMSFKQISGNQLGHKLLTSPSKQSVIASDTSNHASSKKFNTETHDMKLPPVHLPAEVIADKGPGSLDFISSTEKLVFPGKVNEDPPSSRANKRTFRPSASSQPAPTSHPKTTTFPSYLFASDTPYREPVSFSDETLKSHPDTKVVRNKYVTMPPLNRKLSTKISGNVLEAEVLNPRKNAERPSRPQITRISDRPTSNKHPYSSVGGHNSHLLELSDTKSTSSALRQLRSTHSLPQATLSHSNAPLILSLNEISPPHTMNKLPAKPSAPAHSTAERVLVDRKFVQVPQASGLKSLSTGDGSQTNSHRKTATLTRKSSGSRSVLEGGARPGSFKSRP</sequence>
<feature type="compositionally biased region" description="Polar residues" evidence="1">
    <location>
        <begin position="309"/>
        <end position="326"/>
    </location>
</feature>
<feature type="compositionally biased region" description="Polar residues" evidence="1">
    <location>
        <begin position="473"/>
        <end position="488"/>
    </location>
</feature>
<proteinExistence type="predicted"/>
<protein>
    <submittedName>
        <fullName evidence="4">Nuclear protein MDM1</fullName>
    </submittedName>
</protein>
<feature type="compositionally biased region" description="Polar residues" evidence="1">
    <location>
        <begin position="385"/>
        <end position="403"/>
    </location>
</feature>